<dbReference type="PANTHER" id="PTHR14859:SF1">
    <property type="entry name" value="PGAP2-INTERACTING PROTEIN"/>
    <property type="match status" value="1"/>
</dbReference>
<proteinExistence type="predicted"/>
<dbReference type="InterPro" id="IPR036691">
    <property type="entry name" value="Endo/exonu/phosph_ase_sf"/>
</dbReference>
<evidence type="ECO:0000259" key="1">
    <source>
        <dbReference type="Pfam" id="PF03372"/>
    </source>
</evidence>
<dbReference type="InterPro" id="IPR051916">
    <property type="entry name" value="GPI-anchor_lipid_remodeler"/>
</dbReference>
<dbReference type="Gene3D" id="3.60.10.10">
    <property type="entry name" value="Endonuclease/exonuclease/phosphatase"/>
    <property type="match status" value="1"/>
</dbReference>
<dbReference type="AlphaFoldDB" id="A0A538TWW8"/>
<dbReference type="GO" id="GO:0006506">
    <property type="term" value="P:GPI anchor biosynthetic process"/>
    <property type="evidence" value="ECO:0007669"/>
    <property type="project" value="TreeGrafter"/>
</dbReference>
<accession>A0A538TWW8</accession>
<feature type="domain" description="Endonuclease/exonuclease/phosphatase" evidence="1">
    <location>
        <begin position="69"/>
        <end position="374"/>
    </location>
</feature>
<comment type="caution">
    <text evidence="2">The sequence shown here is derived from an EMBL/GenBank/DDBJ whole genome shotgun (WGS) entry which is preliminary data.</text>
</comment>
<dbReference type="PANTHER" id="PTHR14859">
    <property type="entry name" value="CALCOFLUOR WHITE HYPERSENSITIVE PROTEIN PRECURSOR"/>
    <property type="match status" value="1"/>
</dbReference>
<protein>
    <recommendedName>
        <fullName evidence="1">Endonuclease/exonuclease/phosphatase domain-containing protein</fullName>
    </recommendedName>
</protein>
<organism evidence="2 3">
    <name type="scientific">Eiseniibacteriota bacterium</name>
    <dbReference type="NCBI Taxonomy" id="2212470"/>
    <lineage>
        <taxon>Bacteria</taxon>
        <taxon>Candidatus Eiseniibacteriota</taxon>
    </lineage>
</organism>
<sequence>MTPDRSLIPECKEIQRLLRPFSTVEVLRAAPSWPALRDRIERLLDTMRWFTPDTPPGPPVDPERMRAVHWNIEHGNRYEQVEHALLGHPQLEQADVVLLNEVDLGMARSGNRDVAGELAAALGLYGVWAPLFIETTIGRDDDPRAARDSHNEEALFGQAILSRWPIGQARVIELPSPDREQFRHERMYGRHIGLIAPIERPGRPFVAVSVHLAVHRTRSLRALQMRTLLEALQNEIRPVALAGDFNSHTFDRGRPWDALFGALALLFLPHSPLERRLLRPDQGAAREPLFDVLRHYGFEWSGFVDRQPTLRLRLARLPEARRVLRVVGRPGRAALARVEQRAGLRLDWFAGRGWFEARGLTVRGLDGPGKASDHAPIMAELG</sequence>
<dbReference type="GO" id="GO:0016020">
    <property type="term" value="C:membrane"/>
    <property type="evidence" value="ECO:0007669"/>
    <property type="project" value="GOC"/>
</dbReference>
<name>A0A538TWW8_UNCEI</name>
<dbReference type="InterPro" id="IPR005135">
    <property type="entry name" value="Endo/exonuclease/phosphatase"/>
</dbReference>
<dbReference type="SUPFAM" id="SSF56219">
    <property type="entry name" value="DNase I-like"/>
    <property type="match status" value="1"/>
</dbReference>
<evidence type="ECO:0000313" key="3">
    <source>
        <dbReference type="Proteomes" id="UP000316609"/>
    </source>
</evidence>
<dbReference type="Proteomes" id="UP000316609">
    <property type="component" value="Unassembled WGS sequence"/>
</dbReference>
<gene>
    <name evidence="2" type="ORF">E6K78_02330</name>
</gene>
<reference evidence="2 3" key="1">
    <citation type="journal article" date="2019" name="Nat. Microbiol.">
        <title>Mediterranean grassland soil C-N compound turnover is dependent on rainfall and depth, and is mediated by genomically divergent microorganisms.</title>
        <authorList>
            <person name="Diamond S."/>
            <person name="Andeer P.F."/>
            <person name="Li Z."/>
            <person name="Crits-Christoph A."/>
            <person name="Burstein D."/>
            <person name="Anantharaman K."/>
            <person name="Lane K.R."/>
            <person name="Thomas B.C."/>
            <person name="Pan C."/>
            <person name="Northen T.R."/>
            <person name="Banfield J.F."/>
        </authorList>
    </citation>
    <scope>NUCLEOTIDE SEQUENCE [LARGE SCALE GENOMIC DNA]</scope>
    <source>
        <strain evidence="2">WS_8</strain>
    </source>
</reference>
<evidence type="ECO:0000313" key="2">
    <source>
        <dbReference type="EMBL" id="TMQ68127.1"/>
    </source>
</evidence>
<dbReference type="GO" id="GO:0003824">
    <property type="term" value="F:catalytic activity"/>
    <property type="evidence" value="ECO:0007669"/>
    <property type="project" value="InterPro"/>
</dbReference>
<dbReference type="EMBL" id="VBOY01000015">
    <property type="protein sequence ID" value="TMQ68127.1"/>
    <property type="molecule type" value="Genomic_DNA"/>
</dbReference>
<dbReference type="Pfam" id="PF03372">
    <property type="entry name" value="Exo_endo_phos"/>
    <property type="match status" value="1"/>
</dbReference>